<gene>
    <name evidence="1" type="ORF">VDBG_05432</name>
</gene>
<proteinExistence type="predicted"/>
<name>C9SKV5_VERA1</name>
<dbReference type="EMBL" id="DS985219">
    <property type="protein sequence ID" value="EEY19323.1"/>
    <property type="molecule type" value="Genomic_DNA"/>
</dbReference>
<evidence type="ECO:0000313" key="1">
    <source>
        <dbReference type="EMBL" id="EEY19323.1"/>
    </source>
</evidence>
<dbReference type="AlphaFoldDB" id="C9SKV5"/>
<dbReference type="KEGG" id="val:VDBG_05432"/>
<protein>
    <submittedName>
        <fullName evidence="1">Uncharacterized protein</fullName>
    </submittedName>
</protein>
<dbReference type="RefSeq" id="XP_003004319.1">
    <property type="nucleotide sequence ID" value="XM_003004273.1"/>
</dbReference>
<keyword evidence="2" id="KW-1185">Reference proteome</keyword>
<dbReference type="GeneID" id="9531304"/>
<organism evidence="2">
    <name type="scientific">Verticillium alfalfae (strain VaMs.102 / ATCC MYA-4576 / FGSC 10136)</name>
    <name type="common">Verticillium wilt of alfalfa</name>
    <name type="synonym">Verticillium albo-atrum</name>
    <dbReference type="NCBI Taxonomy" id="526221"/>
    <lineage>
        <taxon>Eukaryota</taxon>
        <taxon>Fungi</taxon>
        <taxon>Dikarya</taxon>
        <taxon>Ascomycota</taxon>
        <taxon>Pezizomycotina</taxon>
        <taxon>Sordariomycetes</taxon>
        <taxon>Hypocreomycetidae</taxon>
        <taxon>Glomerellales</taxon>
        <taxon>Plectosphaerellaceae</taxon>
        <taxon>Verticillium</taxon>
    </lineage>
</organism>
<dbReference type="OMA" id="RYSHRHD"/>
<reference evidence="2" key="1">
    <citation type="journal article" date="2011" name="PLoS Pathog.">
        <title>Comparative genomics yields insights into niche adaptation of plant vascular wilt pathogens.</title>
        <authorList>
            <person name="Klosterman S.J."/>
            <person name="Subbarao K.V."/>
            <person name="Kang S."/>
            <person name="Veronese P."/>
            <person name="Gold S.E."/>
            <person name="Thomma B.P.H.J."/>
            <person name="Chen Z."/>
            <person name="Henrissat B."/>
            <person name="Lee Y.-H."/>
            <person name="Park J."/>
            <person name="Garcia-Pedrajas M.D."/>
            <person name="Barbara D.J."/>
            <person name="Anchieta A."/>
            <person name="de Jonge R."/>
            <person name="Santhanam P."/>
            <person name="Maruthachalam K."/>
            <person name="Atallah Z."/>
            <person name="Amyotte S.G."/>
            <person name="Paz Z."/>
            <person name="Inderbitzin P."/>
            <person name="Hayes R.J."/>
            <person name="Heiman D.I."/>
            <person name="Young S."/>
            <person name="Zeng Q."/>
            <person name="Engels R."/>
            <person name="Galagan J."/>
            <person name="Cuomo C.A."/>
            <person name="Dobinson K.F."/>
            <person name="Ma L.-J."/>
        </authorList>
    </citation>
    <scope>NUCLEOTIDE SEQUENCE [LARGE SCALE GENOMIC DNA]</scope>
    <source>
        <strain evidence="2">VaMs.102 / ATCC MYA-4576 / FGSC 10136</strain>
    </source>
</reference>
<accession>C9SKV5</accession>
<sequence length="234" mass="26001">MLKGYINDLFRSRSLFAKHQGFQPDSHIGIISLSRAARYSHRHDQMMAPSTLYDKLCINQQLGGARVTIDRLDSSGQLVPIWALHNSPDEKSLAILHADPRLQDPNAALGSAKLHSLSSKIDITVRGETLKMKSNTMGTKHSFTYHGNELSWGVDSSTLSSSTLYLKDSSKRVLAIYQRRPGGMFKQSQPTFDIYVPPATMDMDMLVVTGLAEAKYRSKEKKDSIEAMGEILSA</sequence>
<dbReference type="OrthoDB" id="4725912at2759"/>
<evidence type="ECO:0000313" key="2">
    <source>
        <dbReference type="Proteomes" id="UP000008698"/>
    </source>
</evidence>
<dbReference type="eggNOG" id="ENOG502SSJC">
    <property type="taxonomic scope" value="Eukaryota"/>
</dbReference>
<dbReference type="Proteomes" id="UP000008698">
    <property type="component" value="Unassembled WGS sequence"/>
</dbReference>
<dbReference type="HOGENOM" id="CLU_091749_0_0_1"/>